<dbReference type="InParanoid" id="A0A163JDM5"/>
<feature type="region of interest" description="Disordered" evidence="7">
    <location>
        <begin position="190"/>
        <end position="251"/>
    </location>
</feature>
<keyword evidence="6" id="KW-0695">RNA-directed DNA polymerase</keyword>
<dbReference type="STRING" id="4829.A0A163JDM5"/>
<dbReference type="Pfam" id="PF17917">
    <property type="entry name" value="RT_RNaseH"/>
    <property type="match status" value="1"/>
</dbReference>
<feature type="compositionally biased region" description="Polar residues" evidence="7">
    <location>
        <begin position="196"/>
        <end position="205"/>
    </location>
</feature>
<dbReference type="Gene3D" id="3.30.70.270">
    <property type="match status" value="1"/>
</dbReference>
<dbReference type="OrthoDB" id="2289648at2759"/>
<dbReference type="EMBL" id="LT553414">
    <property type="protein sequence ID" value="SAM00750.1"/>
    <property type="molecule type" value="Genomic_DNA"/>
</dbReference>
<dbReference type="InterPro" id="IPR043502">
    <property type="entry name" value="DNA/RNA_pol_sf"/>
</dbReference>
<evidence type="ECO:0000256" key="6">
    <source>
        <dbReference type="ARBA" id="ARBA00022918"/>
    </source>
</evidence>
<dbReference type="GO" id="GO:0003676">
    <property type="term" value="F:nucleic acid binding"/>
    <property type="evidence" value="ECO:0007669"/>
    <property type="project" value="InterPro"/>
</dbReference>
<dbReference type="InterPro" id="IPR043128">
    <property type="entry name" value="Rev_trsase/Diguanyl_cyclase"/>
</dbReference>
<keyword evidence="4" id="KW-0255">Endonuclease</keyword>
<protein>
    <recommendedName>
        <fullName evidence="8">Integrase catalytic domain-containing protein</fullName>
    </recommendedName>
</protein>
<dbReference type="GO" id="GO:0015074">
    <property type="term" value="P:DNA integration"/>
    <property type="evidence" value="ECO:0007669"/>
    <property type="project" value="InterPro"/>
</dbReference>
<feature type="domain" description="Integrase catalytic" evidence="8">
    <location>
        <begin position="348"/>
        <end position="531"/>
    </location>
</feature>
<dbReference type="FunFam" id="3.30.70.270:FF:000020">
    <property type="entry name" value="Transposon Tf2-6 polyprotein-like Protein"/>
    <property type="match status" value="1"/>
</dbReference>
<reference evidence="9" key="1">
    <citation type="submission" date="2016-04" db="EMBL/GenBank/DDBJ databases">
        <authorList>
            <person name="Evans L.H."/>
            <person name="Alamgir A."/>
            <person name="Owens N."/>
            <person name="Weber N.D."/>
            <person name="Virtaneva K."/>
            <person name="Barbian K."/>
            <person name="Babar A."/>
            <person name="Rosenke K."/>
        </authorList>
    </citation>
    <scope>NUCLEOTIDE SEQUENCE [LARGE SCALE GENOMIC DNA]</scope>
    <source>
        <strain evidence="9">CBS 101.48</strain>
    </source>
</reference>
<dbReference type="AlphaFoldDB" id="A0A163JDM5"/>
<dbReference type="Proteomes" id="UP000078561">
    <property type="component" value="Unassembled WGS sequence"/>
</dbReference>
<proteinExistence type="predicted"/>
<evidence type="ECO:0000256" key="5">
    <source>
        <dbReference type="ARBA" id="ARBA00022801"/>
    </source>
</evidence>
<evidence type="ECO:0000256" key="7">
    <source>
        <dbReference type="SAM" id="MobiDB-lite"/>
    </source>
</evidence>
<sequence>MSNQTPVMQPNEYWFEYLKYDRAKTVDSVNYNLNGSLRIWFKNYEQQAFIHGVHTMNDCAPHIIKFMPKIIQQWIPTLPPTIRTNWELLKEQLLLRFGKPANEEQKSIMKTLSELRQDPNESIRLYAAKWEHQTSLLIERIDEERQMYLFLQSLAERDFRLALFTWIDTATPATLGQLIQKAIQMEEKANILRDPQATTRSNNMGSEPMDIDHMQRSANQQHHNSRNRRRYQQQSGANPGHNPSGIQQRRAYDKDGNPICDFCSVTPNGTMTNPDKIKSVLKYPPPTNVNEVEQFLGMAGVYHKFISQYQLLVEPLRRLKSKSVEFSWSSEQQAAFDNLKKQLCLLPTLKTPDFHKQFELHTDAASKAGIAVILCQRYDGQPYPLAFSSRSLSKPEQNYSIQEMEALAVVWGIKKHRQYLERNHFLVYTDHSSLQWLLNTKEDRQPRLWRWAMLLQAYDFKVIYTPAYHPASNGAVERFMKTLRNMILTYTNNDIISDNWDQHLRIIQFVYNTTVNDTTQYTPFYLTHGRNPRTPLIVTQEGHFVDHYKSPSQQYAIDLQDRLNLAFDLVDQLKENTNQLNQVNPYKIGDLVLVFNHAHTTKNKPRKLAFDWYGPLIVTSLISKSSCNLKYQESSKILKNVHVSRMKKYHTITNST</sequence>
<dbReference type="PROSITE" id="PS50994">
    <property type="entry name" value="INTEGRASE"/>
    <property type="match status" value="1"/>
</dbReference>
<dbReference type="InterPro" id="IPR050951">
    <property type="entry name" value="Retrovirus_Pol_polyprotein"/>
</dbReference>
<dbReference type="FunFam" id="3.10.20.370:FF:000001">
    <property type="entry name" value="Retrovirus-related Pol polyprotein from transposon 17.6-like protein"/>
    <property type="match status" value="1"/>
</dbReference>
<dbReference type="GO" id="GO:0004519">
    <property type="term" value="F:endonuclease activity"/>
    <property type="evidence" value="ECO:0007669"/>
    <property type="project" value="UniProtKB-KW"/>
</dbReference>
<keyword evidence="10" id="KW-1185">Reference proteome</keyword>
<keyword evidence="3" id="KW-0540">Nuclease</keyword>
<evidence type="ECO:0000256" key="3">
    <source>
        <dbReference type="ARBA" id="ARBA00022722"/>
    </source>
</evidence>
<dbReference type="Gene3D" id="3.30.420.10">
    <property type="entry name" value="Ribonuclease H-like superfamily/Ribonuclease H"/>
    <property type="match status" value="1"/>
</dbReference>
<dbReference type="CDD" id="cd09274">
    <property type="entry name" value="RNase_HI_RT_Ty3"/>
    <property type="match status" value="1"/>
</dbReference>
<evidence type="ECO:0000256" key="1">
    <source>
        <dbReference type="ARBA" id="ARBA00022679"/>
    </source>
</evidence>
<organism evidence="9">
    <name type="scientific">Absidia glauca</name>
    <name type="common">Pin mould</name>
    <dbReference type="NCBI Taxonomy" id="4829"/>
    <lineage>
        <taxon>Eukaryota</taxon>
        <taxon>Fungi</taxon>
        <taxon>Fungi incertae sedis</taxon>
        <taxon>Mucoromycota</taxon>
        <taxon>Mucoromycotina</taxon>
        <taxon>Mucoromycetes</taxon>
        <taxon>Mucorales</taxon>
        <taxon>Cunninghamellaceae</taxon>
        <taxon>Absidia</taxon>
    </lineage>
</organism>
<evidence type="ECO:0000259" key="8">
    <source>
        <dbReference type="PROSITE" id="PS50994"/>
    </source>
</evidence>
<dbReference type="SUPFAM" id="SSF53098">
    <property type="entry name" value="Ribonuclease H-like"/>
    <property type="match status" value="1"/>
</dbReference>
<keyword evidence="2" id="KW-0548">Nucleotidyltransferase</keyword>
<dbReference type="SUPFAM" id="SSF56672">
    <property type="entry name" value="DNA/RNA polymerases"/>
    <property type="match status" value="1"/>
</dbReference>
<dbReference type="PANTHER" id="PTHR37984">
    <property type="entry name" value="PROTEIN CBG26694"/>
    <property type="match status" value="1"/>
</dbReference>
<dbReference type="InterPro" id="IPR036397">
    <property type="entry name" value="RNaseH_sf"/>
</dbReference>
<dbReference type="InterPro" id="IPR001584">
    <property type="entry name" value="Integrase_cat-core"/>
</dbReference>
<accession>A0A163JDM5</accession>
<dbReference type="GO" id="GO:0003964">
    <property type="term" value="F:RNA-directed DNA polymerase activity"/>
    <property type="evidence" value="ECO:0007669"/>
    <property type="project" value="UniProtKB-KW"/>
</dbReference>
<keyword evidence="5" id="KW-0378">Hydrolase</keyword>
<dbReference type="GO" id="GO:0005634">
    <property type="term" value="C:nucleus"/>
    <property type="evidence" value="ECO:0007669"/>
    <property type="project" value="UniProtKB-ARBA"/>
</dbReference>
<keyword evidence="1" id="KW-0808">Transferase</keyword>
<name>A0A163JDM5_ABSGL</name>
<dbReference type="InterPro" id="IPR041373">
    <property type="entry name" value="RT_RNaseH"/>
</dbReference>
<evidence type="ECO:0000313" key="9">
    <source>
        <dbReference type="EMBL" id="SAM00750.1"/>
    </source>
</evidence>
<dbReference type="PANTHER" id="PTHR37984:SF5">
    <property type="entry name" value="PROTEIN NYNRIN-LIKE"/>
    <property type="match status" value="1"/>
</dbReference>
<gene>
    <name evidence="9" type="primary">ABSGL_06473.1 scaffold 8356</name>
</gene>
<dbReference type="InterPro" id="IPR012337">
    <property type="entry name" value="RNaseH-like_sf"/>
</dbReference>
<evidence type="ECO:0000256" key="2">
    <source>
        <dbReference type="ARBA" id="ARBA00022695"/>
    </source>
</evidence>
<dbReference type="GO" id="GO:0016787">
    <property type="term" value="F:hydrolase activity"/>
    <property type="evidence" value="ECO:0007669"/>
    <property type="project" value="UniProtKB-KW"/>
</dbReference>
<evidence type="ECO:0000256" key="4">
    <source>
        <dbReference type="ARBA" id="ARBA00022759"/>
    </source>
</evidence>
<evidence type="ECO:0000313" key="10">
    <source>
        <dbReference type="Proteomes" id="UP000078561"/>
    </source>
</evidence>